<reference evidence="1 2" key="1">
    <citation type="submission" date="2017-11" db="EMBL/GenBank/DDBJ databases">
        <title>De-novo sequencing of pomegranate (Punica granatum L.) genome.</title>
        <authorList>
            <person name="Akparov Z."/>
            <person name="Amiraslanov A."/>
            <person name="Hajiyeva S."/>
            <person name="Abbasov M."/>
            <person name="Kaur K."/>
            <person name="Hamwieh A."/>
            <person name="Solovyev V."/>
            <person name="Salamov A."/>
            <person name="Braich B."/>
            <person name="Kosarev P."/>
            <person name="Mahmoud A."/>
            <person name="Hajiyev E."/>
            <person name="Babayeva S."/>
            <person name="Izzatullayeva V."/>
            <person name="Mammadov A."/>
            <person name="Mammadov A."/>
            <person name="Sharifova S."/>
            <person name="Ojaghi J."/>
            <person name="Eynullazada K."/>
            <person name="Bayramov B."/>
            <person name="Abdulazimova A."/>
            <person name="Shahmuradov I."/>
        </authorList>
    </citation>
    <scope>NUCLEOTIDE SEQUENCE [LARGE SCALE GENOMIC DNA]</scope>
    <source>
        <strain evidence="2">cv. AG2017</strain>
        <tissue evidence="1">Leaf</tissue>
    </source>
</reference>
<protein>
    <submittedName>
        <fullName evidence="1">Uncharacterized protein</fullName>
    </submittedName>
</protein>
<dbReference type="AlphaFoldDB" id="A0A2I0KPX3"/>
<accession>A0A2I0KPX3</accession>
<name>A0A2I0KPX3_PUNGR</name>
<dbReference type="EMBL" id="PGOL01000438">
    <property type="protein sequence ID" value="PKI70527.1"/>
    <property type="molecule type" value="Genomic_DNA"/>
</dbReference>
<sequence>MASTTAFEWSTPEEKYFESLGDSGDLLRTNKVEKHQLHTRGQLLRVHYIEVEEARHLREVLGWLGLERLHRMKLDKNPSDPSQDIITVEQQEHFWFMILQGAFVKTAAKILQNIQEGVIDASNEACGIKFGHGCQQGLSGGRDGTVSQRSGCCS</sequence>
<evidence type="ECO:0000313" key="1">
    <source>
        <dbReference type="EMBL" id="PKI70527.1"/>
    </source>
</evidence>
<dbReference type="Proteomes" id="UP000233551">
    <property type="component" value="Unassembled WGS sequence"/>
</dbReference>
<organism evidence="1 2">
    <name type="scientific">Punica granatum</name>
    <name type="common">Pomegranate</name>
    <dbReference type="NCBI Taxonomy" id="22663"/>
    <lineage>
        <taxon>Eukaryota</taxon>
        <taxon>Viridiplantae</taxon>
        <taxon>Streptophyta</taxon>
        <taxon>Embryophyta</taxon>
        <taxon>Tracheophyta</taxon>
        <taxon>Spermatophyta</taxon>
        <taxon>Magnoliopsida</taxon>
        <taxon>eudicotyledons</taxon>
        <taxon>Gunneridae</taxon>
        <taxon>Pentapetalae</taxon>
        <taxon>rosids</taxon>
        <taxon>malvids</taxon>
        <taxon>Myrtales</taxon>
        <taxon>Lythraceae</taxon>
        <taxon>Punica</taxon>
    </lineage>
</organism>
<gene>
    <name evidence="1" type="ORF">CRG98_009032</name>
</gene>
<keyword evidence="2" id="KW-1185">Reference proteome</keyword>
<dbReference type="STRING" id="22663.A0A2I0KPX3"/>
<proteinExistence type="predicted"/>
<evidence type="ECO:0000313" key="2">
    <source>
        <dbReference type="Proteomes" id="UP000233551"/>
    </source>
</evidence>
<comment type="caution">
    <text evidence="1">The sequence shown here is derived from an EMBL/GenBank/DDBJ whole genome shotgun (WGS) entry which is preliminary data.</text>
</comment>